<dbReference type="Pfam" id="PF08240">
    <property type="entry name" value="ADH_N"/>
    <property type="match status" value="1"/>
</dbReference>
<evidence type="ECO:0000313" key="4">
    <source>
        <dbReference type="EMBL" id="OLF13768.1"/>
    </source>
</evidence>
<dbReference type="Pfam" id="PF00107">
    <property type="entry name" value="ADH_zinc_N"/>
    <property type="match status" value="1"/>
</dbReference>
<protein>
    <submittedName>
        <fullName evidence="4">NADPH:quinone reductase</fullName>
    </submittedName>
</protein>
<dbReference type="InterPro" id="IPR011032">
    <property type="entry name" value="GroES-like_sf"/>
</dbReference>
<keyword evidence="5" id="KW-1185">Reference proteome</keyword>
<dbReference type="InterPro" id="IPR047618">
    <property type="entry name" value="QOR-like"/>
</dbReference>
<comment type="caution">
    <text evidence="4">The sequence shown here is derived from an EMBL/GenBank/DDBJ whole genome shotgun (WGS) entry which is preliminary data.</text>
</comment>
<dbReference type="Gene3D" id="3.90.180.10">
    <property type="entry name" value="Medium-chain alcohol dehydrogenases, catalytic domain"/>
    <property type="match status" value="1"/>
</dbReference>
<accession>A0A7Z0WRX7</accession>
<name>A0A7Z0WRX7_9PSEU</name>
<dbReference type="SMART" id="SM00829">
    <property type="entry name" value="PKS_ER"/>
    <property type="match status" value="1"/>
</dbReference>
<dbReference type="GO" id="GO:0035925">
    <property type="term" value="F:mRNA 3'-UTR AU-rich region binding"/>
    <property type="evidence" value="ECO:0007669"/>
    <property type="project" value="TreeGrafter"/>
</dbReference>
<keyword evidence="1" id="KW-0521">NADP</keyword>
<sequence length="324" mass="33577">MVDAVVVRATGGPDVLEFGQIDPPRPGAGEVLVDVEAAGLNYIDTYHRNGMYARELPFVPGNEGAGVVAELGEGVTGLAVGDRVAWAHAPGSYARQAVVPAGSAFPVPDGVDTETAAAAMLQGLTAHYLVTSTFPVKPGDTVLVHAAAGGVGLLLTQLAKSRGGKVIGTVSTEEKAALATGAGADEVIRYTEVDFAEEVARITGGTGVAVVYDGVGRDTFDRSLTCLSPRGYLVLFGASSGAVAPVDPQRLNAGGSLFLTRPTLAHHIATPEEFRRRCEELFAAIAGGRLSVRVGARYPLAEVRRAHEDLEGRRTTGKVLLIPG</sequence>
<dbReference type="OrthoDB" id="9805883at2"/>
<keyword evidence="2" id="KW-0560">Oxidoreductase</keyword>
<dbReference type="InterPro" id="IPR013149">
    <property type="entry name" value="ADH-like_C"/>
</dbReference>
<dbReference type="EMBL" id="MSIF01000001">
    <property type="protein sequence ID" value="OLF13768.1"/>
    <property type="molecule type" value="Genomic_DNA"/>
</dbReference>
<evidence type="ECO:0000256" key="2">
    <source>
        <dbReference type="ARBA" id="ARBA00023002"/>
    </source>
</evidence>
<dbReference type="GO" id="GO:0005829">
    <property type="term" value="C:cytosol"/>
    <property type="evidence" value="ECO:0007669"/>
    <property type="project" value="TreeGrafter"/>
</dbReference>
<evidence type="ECO:0000256" key="1">
    <source>
        <dbReference type="ARBA" id="ARBA00022857"/>
    </source>
</evidence>
<dbReference type="RefSeq" id="WP_075130716.1">
    <property type="nucleotide sequence ID" value="NZ_MSIF01000001.1"/>
</dbReference>
<dbReference type="InterPro" id="IPR020843">
    <property type="entry name" value="ER"/>
</dbReference>
<gene>
    <name evidence="4" type="ORF">BLA60_00780</name>
</gene>
<dbReference type="SUPFAM" id="SSF50129">
    <property type="entry name" value="GroES-like"/>
    <property type="match status" value="1"/>
</dbReference>
<dbReference type="FunFam" id="3.40.50.720:FF:000053">
    <property type="entry name" value="Quinone oxidoreductase 1"/>
    <property type="match status" value="1"/>
</dbReference>
<organism evidence="4 5">
    <name type="scientific">Actinophytocola xinjiangensis</name>
    <dbReference type="NCBI Taxonomy" id="485602"/>
    <lineage>
        <taxon>Bacteria</taxon>
        <taxon>Bacillati</taxon>
        <taxon>Actinomycetota</taxon>
        <taxon>Actinomycetes</taxon>
        <taxon>Pseudonocardiales</taxon>
        <taxon>Pseudonocardiaceae</taxon>
    </lineage>
</organism>
<dbReference type="SUPFAM" id="SSF51735">
    <property type="entry name" value="NAD(P)-binding Rossmann-fold domains"/>
    <property type="match status" value="1"/>
</dbReference>
<reference evidence="4 5" key="1">
    <citation type="submission" date="2016-12" db="EMBL/GenBank/DDBJ databases">
        <title>The draft genome sequence of Actinophytocola xinjiangensis.</title>
        <authorList>
            <person name="Wang W."/>
            <person name="Yuan L."/>
        </authorList>
    </citation>
    <scope>NUCLEOTIDE SEQUENCE [LARGE SCALE GENOMIC DNA]</scope>
    <source>
        <strain evidence="4 5">CGMCC 4.4663</strain>
    </source>
</reference>
<proteinExistence type="predicted"/>
<dbReference type="PROSITE" id="PS01162">
    <property type="entry name" value="QOR_ZETA_CRYSTAL"/>
    <property type="match status" value="1"/>
</dbReference>
<dbReference type="CDD" id="cd05286">
    <property type="entry name" value="QOR2"/>
    <property type="match status" value="1"/>
</dbReference>
<dbReference type="PANTHER" id="PTHR48106">
    <property type="entry name" value="QUINONE OXIDOREDUCTASE PIG3-RELATED"/>
    <property type="match status" value="1"/>
</dbReference>
<dbReference type="GO" id="GO:0003960">
    <property type="term" value="F:quinone reductase (NADPH) activity"/>
    <property type="evidence" value="ECO:0007669"/>
    <property type="project" value="InterPro"/>
</dbReference>
<dbReference type="Gene3D" id="3.40.50.720">
    <property type="entry name" value="NAD(P)-binding Rossmann-like Domain"/>
    <property type="match status" value="1"/>
</dbReference>
<dbReference type="Proteomes" id="UP000185696">
    <property type="component" value="Unassembled WGS sequence"/>
</dbReference>
<evidence type="ECO:0000259" key="3">
    <source>
        <dbReference type="SMART" id="SM00829"/>
    </source>
</evidence>
<dbReference type="InterPro" id="IPR013154">
    <property type="entry name" value="ADH-like_N"/>
</dbReference>
<dbReference type="GO" id="GO:0008270">
    <property type="term" value="F:zinc ion binding"/>
    <property type="evidence" value="ECO:0007669"/>
    <property type="project" value="InterPro"/>
</dbReference>
<dbReference type="PANTHER" id="PTHR48106:SF13">
    <property type="entry name" value="QUINONE OXIDOREDUCTASE-RELATED"/>
    <property type="match status" value="1"/>
</dbReference>
<evidence type="ECO:0000313" key="5">
    <source>
        <dbReference type="Proteomes" id="UP000185696"/>
    </source>
</evidence>
<feature type="domain" description="Enoyl reductase (ER)" evidence="3">
    <location>
        <begin position="11"/>
        <end position="321"/>
    </location>
</feature>
<dbReference type="InterPro" id="IPR002364">
    <property type="entry name" value="Quin_OxRdtase/zeta-crystal_CS"/>
</dbReference>
<dbReference type="InterPro" id="IPR036291">
    <property type="entry name" value="NAD(P)-bd_dom_sf"/>
</dbReference>
<dbReference type="AlphaFoldDB" id="A0A7Z0WRX7"/>
<dbReference type="GO" id="GO:0070402">
    <property type="term" value="F:NADPH binding"/>
    <property type="evidence" value="ECO:0007669"/>
    <property type="project" value="TreeGrafter"/>
</dbReference>